<organism evidence="3 4">
    <name type="scientific">Heterodera schachtii</name>
    <name type="common">Sugarbeet cyst nematode worm</name>
    <name type="synonym">Tylenchus schachtii</name>
    <dbReference type="NCBI Taxonomy" id="97005"/>
    <lineage>
        <taxon>Eukaryota</taxon>
        <taxon>Metazoa</taxon>
        <taxon>Ecdysozoa</taxon>
        <taxon>Nematoda</taxon>
        <taxon>Chromadorea</taxon>
        <taxon>Rhabditida</taxon>
        <taxon>Tylenchina</taxon>
        <taxon>Tylenchomorpha</taxon>
        <taxon>Tylenchoidea</taxon>
        <taxon>Heteroderidae</taxon>
        <taxon>Heteroderinae</taxon>
        <taxon>Heterodera</taxon>
    </lineage>
</organism>
<dbReference type="Proteomes" id="UP001620645">
    <property type="component" value="Unassembled WGS sequence"/>
</dbReference>
<evidence type="ECO:0000313" key="3">
    <source>
        <dbReference type="EMBL" id="KAL3089040.1"/>
    </source>
</evidence>
<reference evidence="3 4" key="1">
    <citation type="submission" date="2024-10" db="EMBL/GenBank/DDBJ databases">
        <authorList>
            <person name="Kim D."/>
        </authorList>
    </citation>
    <scope>NUCLEOTIDE SEQUENCE [LARGE SCALE GENOMIC DNA]</scope>
    <source>
        <strain evidence="3">Taebaek</strain>
    </source>
</reference>
<sequence length="176" mass="20424">MNSTIFLAFAIFFLAYYCQGMENGEKNLFKQLEEGIKKIEEELMKIKEELKKIKDGKMKKEVELKFEVTGQIKVQAFRDKDNQLLYTGKTKGYAWQSVKMPVSGEEWNGLDDNEKITFKDGEGKVLGSATAQVLLKTSENWLPFKERRDYYYGIGVIYFKNANGNTRRWSTANLLK</sequence>
<feature type="coiled-coil region" evidence="1">
    <location>
        <begin position="22"/>
        <end position="56"/>
    </location>
</feature>
<dbReference type="AlphaFoldDB" id="A0ABD2JEJ1"/>
<keyword evidence="2" id="KW-0732">Signal</keyword>
<proteinExistence type="predicted"/>
<protein>
    <submittedName>
        <fullName evidence="3">Uncharacterized protein</fullName>
    </submittedName>
</protein>
<accession>A0ABD2JEJ1</accession>
<comment type="caution">
    <text evidence="3">The sequence shown here is derived from an EMBL/GenBank/DDBJ whole genome shotgun (WGS) entry which is preliminary data.</text>
</comment>
<feature type="chain" id="PRO_5044866986" evidence="2">
    <location>
        <begin position="21"/>
        <end position="176"/>
    </location>
</feature>
<evidence type="ECO:0000256" key="1">
    <source>
        <dbReference type="SAM" id="Coils"/>
    </source>
</evidence>
<name>A0ABD2JEJ1_HETSC</name>
<gene>
    <name evidence="3" type="ORF">niasHS_009542</name>
</gene>
<evidence type="ECO:0000313" key="4">
    <source>
        <dbReference type="Proteomes" id="UP001620645"/>
    </source>
</evidence>
<keyword evidence="1" id="KW-0175">Coiled coil</keyword>
<evidence type="ECO:0000256" key="2">
    <source>
        <dbReference type="SAM" id="SignalP"/>
    </source>
</evidence>
<keyword evidence="4" id="KW-1185">Reference proteome</keyword>
<dbReference type="EMBL" id="JBICCN010000148">
    <property type="protein sequence ID" value="KAL3089040.1"/>
    <property type="molecule type" value="Genomic_DNA"/>
</dbReference>
<feature type="signal peptide" evidence="2">
    <location>
        <begin position="1"/>
        <end position="20"/>
    </location>
</feature>